<dbReference type="Proteomes" id="UP000460718">
    <property type="component" value="Unassembled WGS sequence"/>
</dbReference>
<dbReference type="AlphaFoldDB" id="A0A6A3GGI9"/>
<name>A0A6A3GGI9_9STRA</name>
<comment type="caution">
    <text evidence="2">The sequence shown here is derived from an EMBL/GenBank/DDBJ whole genome shotgun (WGS) entry which is preliminary data.</text>
</comment>
<feature type="signal peptide" evidence="1">
    <location>
        <begin position="1"/>
        <end position="16"/>
    </location>
</feature>
<proteinExistence type="predicted"/>
<protein>
    <submittedName>
        <fullName evidence="2">Uncharacterized protein</fullName>
    </submittedName>
</protein>
<accession>A0A6A3GGI9</accession>
<reference evidence="2 3" key="1">
    <citation type="submission" date="2018-09" db="EMBL/GenBank/DDBJ databases">
        <title>Genomic investigation of the strawberry pathogen Phytophthora fragariae indicates pathogenicity is determined by transcriptional variation in three key races.</title>
        <authorList>
            <person name="Adams T.M."/>
            <person name="Armitage A.D."/>
            <person name="Sobczyk M.K."/>
            <person name="Bates H.J."/>
            <person name="Dunwell J.M."/>
            <person name="Nellist C.F."/>
            <person name="Harrison R.J."/>
        </authorList>
    </citation>
    <scope>NUCLEOTIDE SEQUENCE [LARGE SCALE GENOMIC DNA]</scope>
    <source>
        <strain evidence="2 3">SCRP245</strain>
    </source>
</reference>
<keyword evidence="1" id="KW-0732">Signal</keyword>
<evidence type="ECO:0000313" key="3">
    <source>
        <dbReference type="Proteomes" id="UP000460718"/>
    </source>
</evidence>
<organism evidence="2 3">
    <name type="scientific">Phytophthora fragariae</name>
    <dbReference type="NCBI Taxonomy" id="53985"/>
    <lineage>
        <taxon>Eukaryota</taxon>
        <taxon>Sar</taxon>
        <taxon>Stramenopiles</taxon>
        <taxon>Oomycota</taxon>
        <taxon>Peronosporomycetes</taxon>
        <taxon>Peronosporales</taxon>
        <taxon>Peronosporaceae</taxon>
        <taxon>Phytophthora</taxon>
    </lineage>
</organism>
<feature type="chain" id="PRO_5025376263" evidence="1">
    <location>
        <begin position="17"/>
        <end position="63"/>
    </location>
</feature>
<gene>
    <name evidence="2" type="ORF">PF011_g31749</name>
</gene>
<dbReference type="EMBL" id="QXFW01008295">
    <property type="protein sequence ID" value="KAE8955587.1"/>
    <property type="molecule type" value="Genomic_DNA"/>
</dbReference>
<evidence type="ECO:0000313" key="2">
    <source>
        <dbReference type="EMBL" id="KAE8955587.1"/>
    </source>
</evidence>
<sequence length="63" mass="7563">MYLFVWFVGFSANLFSDVRINYCNSIHDWGFQYKHLLLRNTYQNTILLTQLLAINMKKKIGME</sequence>
<evidence type="ECO:0000256" key="1">
    <source>
        <dbReference type="SAM" id="SignalP"/>
    </source>
</evidence>